<dbReference type="OrthoDB" id="2634326at2759"/>
<protein>
    <submittedName>
        <fullName evidence="3">Uncharacterized protein</fullName>
    </submittedName>
</protein>
<gene>
    <name evidence="3" type="ORF">ARMGADRAFT_1032836</name>
    <name evidence="2" type="ORF">ARMGADRAFT_1041001</name>
</gene>
<feature type="region of interest" description="Disordered" evidence="1">
    <location>
        <begin position="350"/>
        <end position="393"/>
    </location>
</feature>
<dbReference type="STRING" id="47427.A0A2H3D4Y9"/>
<dbReference type="EMBL" id="KZ293666">
    <property type="protein sequence ID" value="PBK90315.1"/>
    <property type="molecule type" value="Genomic_DNA"/>
</dbReference>
<sequence length="633" mass="71902">MCIFSGHTKERGTSRSLSIMSFSPELWLGDLTKFSSKYNGNLSVNDGRVGTYIEEERIFITTSNNTFIPHPPTTRQVHLYEDGQFGHHNPTHVPQFFNERFCHFSVIPRQPAVYNVNHPYHQWIDTIWYDVTQNDIVFSHGCVSHIGLLHESVHGWFKHALTYITGRYSLVQKRLKISEAFQEFLSIRYMCLEALVHRTKTVMTDVMSIHMQVAAMQQYWLELVAGLDYMEIHQPVMNGTTQHDDSLDFTCLMGTFTLNLDIAEQHLKAGIPVYLVRPTEEFTNQIILKAEKPIVISINDTIPEPSFPIVFEGDPSQAKKFNAMHHFMKIFQTYRNPFLFPTTFSPMTSAPSSAIHPSGSGGPIRDMRGKAQASGPLSSKQPSQRKKIQSLQSARDKFADLSGTCCEEQVHCLQSKLHMKNNQDHNKGYAFPDPGLLVFTSETHQSSYFCQWEHCRDGLIYRISSSASNATPIRPQVWRELLSMPFKKESTTMTKDHNVMVEMMGTALQAAGDKTTFHSMLRGVVTWFGSFHQNTILKLFPEESIVPSSASEPSSCHLASSVWQDRCGALKFFKGVMQEWAVPLPQKAMGFLGSFKDEASLTVEKSLAAHYTQTFFDCFGRPPVLPHIWPSHQ</sequence>
<dbReference type="InParanoid" id="A0A2H3D4Y9"/>
<evidence type="ECO:0000313" key="4">
    <source>
        <dbReference type="Proteomes" id="UP000217790"/>
    </source>
</evidence>
<evidence type="ECO:0000256" key="1">
    <source>
        <dbReference type="SAM" id="MobiDB-lite"/>
    </source>
</evidence>
<evidence type="ECO:0000313" key="2">
    <source>
        <dbReference type="EMBL" id="PBK79154.1"/>
    </source>
</evidence>
<keyword evidence="4" id="KW-1185">Reference proteome</keyword>
<reference evidence="4" key="1">
    <citation type="journal article" date="2017" name="Nat. Ecol. Evol.">
        <title>Genome expansion and lineage-specific genetic innovations in the forest pathogenic fungi Armillaria.</title>
        <authorList>
            <person name="Sipos G."/>
            <person name="Prasanna A.N."/>
            <person name="Walter M.C."/>
            <person name="O'Connor E."/>
            <person name="Balint B."/>
            <person name="Krizsan K."/>
            <person name="Kiss B."/>
            <person name="Hess J."/>
            <person name="Varga T."/>
            <person name="Slot J."/>
            <person name="Riley R."/>
            <person name="Boka B."/>
            <person name="Rigling D."/>
            <person name="Barry K."/>
            <person name="Lee J."/>
            <person name="Mihaltcheva S."/>
            <person name="LaButti K."/>
            <person name="Lipzen A."/>
            <person name="Waldron R."/>
            <person name="Moloney N.M."/>
            <person name="Sperisen C."/>
            <person name="Kredics L."/>
            <person name="Vagvoelgyi C."/>
            <person name="Patrignani A."/>
            <person name="Fitzpatrick D."/>
            <person name="Nagy I."/>
            <person name="Doyle S."/>
            <person name="Anderson J.B."/>
            <person name="Grigoriev I.V."/>
            <person name="Gueldener U."/>
            <person name="Muensterkoetter M."/>
            <person name="Nagy L.G."/>
        </authorList>
    </citation>
    <scope>NUCLEOTIDE SEQUENCE [LARGE SCALE GENOMIC DNA]</scope>
    <source>
        <strain evidence="4">Ar21-2</strain>
    </source>
</reference>
<dbReference type="AlphaFoldDB" id="A0A2H3D4Y9"/>
<accession>A0A2H3D4Y9</accession>
<dbReference type="Proteomes" id="UP000217790">
    <property type="component" value="Unassembled WGS sequence"/>
</dbReference>
<reference evidence="3" key="2">
    <citation type="journal article" date="2017" name="Nat. Ecol. Evol.">
        <title>Lineage-specific genetic innovations streamline the genomes of Armillaria species to pathogenesis.</title>
        <authorList>
            <consortium name="DOE Joint Genome Institute"/>
            <person name="Sipos G."/>
            <person name="Prasanna A.N."/>
            <person name="Walter M.C."/>
            <person name="O'Connor E."/>
            <person name="Balint B."/>
            <person name="Krizsan K."/>
            <person name="Kiss B."/>
            <person name="Hess J."/>
            <person name="Varga T."/>
            <person name="Slot J."/>
            <person name="Riley R."/>
            <person name="Boka B."/>
            <person name="Rigling D."/>
            <person name="Barry K."/>
            <person name="Lee J."/>
            <person name="Mihaltcheva S."/>
            <person name="LaButti K."/>
            <person name="Lipzen A."/>
            <person name="Waldron R."/>
            <person name="Moloney N.M."/>
            <person name="Sperisen C."/>
            <person name="Kredics L."/>
            <person name="Vagvolgyi C."/>
            <person name="Patrignani A."/>
            <person name="Fitzpatrick D."/>
            <person name="Nagy I."/>
            <person name="Doyle S."/>
            <person name="Anderson J."/>
            <person name="Grigoriev I.V."/>
            <person name="Guldener U."/>
            <person name="Munsterkotter M."/>
            <person name="Nagy L.G."/>
        </authorList>
    </citation>
    <scope>NUCLEOTIDE SEQUENCE [LARGE SCALE GENOMIC DNA]</scope>
    <source>
        <strain evidence="3">Ar21-2</strain>
    </source>
</reference>
<proteinExistence type="predicted"/>
<evidence type="ECO:0000313" key="3">
    <source>
        <dbReference type="EMBL" id="PBK90315.1"/>
    </source>
</evidence>
<organism evidence="3 4">
    <name type="scientific">Armillaria gallica</name>
    <name type="common">Bulbous honey fungus</name>
    <name type="synonym">Armillaria bulbosa</name>
    <dbReference type="NCBI Taxonomy" id="47427"/>
    <lineage>
        <taxon>Eukaryota</taxon>
        <taxon>Fungi</taxon>
        <taxon>Dikarya</taxon>
        <taxon>Basidiomycota</taxon>
        <taxon>Agaricomycotina</taxon>
        <taxon>Agaricomycetes</taxon>
        <taxon>Agaricomycetidae</taxon>
        <taxon>Agaricales</taxon>
        <taxon>Marasmiineae</taxon>
        <taxon>Physalacriaceae</taxon>
        <taxon>Armillaria</taxon>
    </lineage>
</organism>
<dbReference type="EMBL" id="KZ293807">
    <property type="protein sequence ID" value="PBK79154.1"/>
    <property type="molecule type" value="Genomic_DNA"/>
</dbReference>
<name>A0A2H3D4Y9_ARMGA</name>